<dbReference type="RefSeq" id="XP_009222648.1">
    <property type="nucleotide sequence ID" value="XM_009224384.1"/>
</dbReference>
<gene>
    <name evidence="3" type="primary">20347023</name>
    <name evidence="2" type="ORF">GGTG_06565</name>
</gene>
<feature type="region of interest" description="Disordered" evidence="1">
    <location>
        <begin position="24"/>
        <end position="47"/>
    </location>
</feature>
<dbReference type="GeneID" id="20347023"/>
<dbReference type="VEuPathDB" id="FungiDB:GGTG_06565"/>
<reference evidence="3" key="4">
    <citation type="journal article" date="2015" name="G3 (Bethesda)">
        <title>Genome sequences of three phytopathogenic species of the Magnaporthaceae family of fungi.</title>
        <authorList>
            <person name="Okagaki L.H."/>
            <person name="Nunes C.C."/>
            <person name="Sailsbery J."/>
            <person name="Clay B."/>
            <person name="Brown D."/>
            <person name="John T."/>
            <person name="Oh Y."/>
            <person name="Young N."/>
            <person name="Fitzgerald M."/>
            <person name="Haas B.J."/>
            <person name="Zeng Q."/>
            <person name="Young S."/>
            <person name="Adiconis X."/>
            <person name="Fan L."/>
            <person name="Levin J.Z."/>
            <person name="Mitchell T.K."/>
            <person name="Okubara P.A."/>
            <person name="Farman M.L."/>
            <person name="Kohn L.M."/>
            <person name="Birren B."/>
            <person name="Ma L.-J."/>
            <person name="Dean R.A."/>
        </authorList>
    </citation>
    <scope>NUCLEOTIDE SEQUENCE</scope>
    <source>
        <strain evidence="3">R3-111a-1</strain>
    </source>
</reference>
<dbReference type="HOGENOM" id="CLU_2427152_0_0_1"/>
<protein>
    <submittedName>
        <fullName evidence="2 3">Uncharacterized protein</fullName>
    </submittedName>
</protein>
<proteinExistence type="predicted"/>
<evidence type="ECO:0000313" key="2">
    <source>
        <dbReference type="EMBL" id="EJT76648.1"/>
    </source>
</evidence>
<name>J3NZ65_GAET3</name>
<keyword evidence="4" id="KW-1185">Reference proteome</keyword>
<sequence>MYFLVALAGFSNCNMPESDWGKVTPVSPKATSDPTPKVQPAQEAQPEQSAEFAVMVPQLMSVYDAIDYCRAYGCYKEGNRVWYLEELTYFV</sequence>
<reference evidence="4" key="1">
    <citation type="submission" date="2010-07" db="EMBL/GenBank/DDBJ databases">
        <title>The genome sequence of Gaeumannomyces graminis var. tritici strain R3-111a-1.</title>
        <authorList>
            <consortium name="The Broad Institute Genome Sequencing Platform"/>
            <person name="Ma L.-J."/>
            <person name="Dead R."/>
            <person name="Young S."/>
            <person name="Zeng Q."/>
            <person name="Koehrsen M."/>
            <person name="Alvarado L."/>
            <person name="Berlin A."/>
            <person name="Chapman S.B."/>
            <person name="Chen Z."/>
            <person name="Freedman E."/>
            <person name="Gellesch M."/>
            <person name="Goldberg J."/>
            <person name="Griggs A."/>
            <person name="Gujja S."/>
            <person name="Heilman E.R."/>
            <person name="Heiman D."/>
            <person name="Hepburn T."/>
            <person name="Howarth C."/>
            <person name="Jen D."/>
            <person name="Larson L."/>
            <person name="Mehta T."/>
            <person name="Neiman D."/>
            <person name="Pearson M."/>
            <person name="Roberts A."/>
            <person name="Saif S."/>
            <person name="Shea T."/>
            <person name="Shenoy N."/>
            <person name="Sisk P."/>
            <person name="Stolte C."/>
            <person name="Sykes S."/>
            <person name="Walk T."/>
            <person name="White J."/>
            <person name="Yandava C."/>
            <person name="Haas B."/>
            <person name="Nusbaum C."/>
            <person name="Birren B."/>
        </authorList>
    </citation>
    <scope>NUCLEOTIDE SEQUENCE [LARGE SCALE GENOMIC DNA]</scope>
    <source>
        <strain evidence="4">R3-111a-1</strain>
    </source>
</reference>
<dbReference type="AlphaFoldDB" id="J3NZ65"/>
<dbReference type="EnsemblFungi" id="EJT76648">
    <property type="protein sequence ID" value="EJT76648"/>
    <property type="gene ID" value="GGTG_06565"/>
</dbReference>
<organism evidence="2">
    <name type="scientific">Gaeumannomyces tritici (strain R3-111a-1)</name>
    <name type="common">Wheat and barley take-all root rot fungus</name>
    <name type="synonym">Gaeumannomyces graminis var. tritici</name>
    <dbReference type="NCBI Taxonomy" id="644352"/>
    <lineage>
        <taxon>Eukaryota</taxon>
        <taxon>Fungi</taxon>
        <taxon>Dikarya</taxon>
        <taxon>Ascomycota</taxon>
        <taxon>Pezizomycotina</taxon>
        <taxon>Sordariomycetes</taxon>
        <taxon>Sordariomycetidae</taxon>
        <taxon>Magnaporthales</taxon>
        <taxon>Magnaporthaceae</taxon>
        <taxon>Gaeumannomyces</taxon>
    </lineage>
</organism>
<reference evidence="2" key="3">
    <citation type="submission" date="2010-09" db="EMBL/GenBank/DDBJ databases">
        <title>Annotation of Gaeumannomyces graminis var. tritici R3-111a-1.</title>
        <authorList>
            <consortium name="The Broad Institute Genome Sequencing Platform"/>
            <person name="Ma L.-J."/>
            <person name="Dead R."/>
            <person name="Young S.K."/>
            <person name="Zeng Q."/>
            <person name="Gargeya S."/>
            <person name="Fitzgerald M."/>
            <person name="Haas B."/>
            <person name="Abouelleil A."/>
            <person name="Alvarado L."/>
            <person name="Arachchi H.M."/>
            <person name="Berlin A."/>
            <person name="Brown A."/>
            <person name="Chapman S.B."/>
            <person name="Chen Z."/>
            <person name="Dunbar C."/>
            <person name="Freedman E."/>
            <person name="Gearin G."/>
            <person name="Gellesch M."/>
            <person name="Goldberg J."/>
            <person name="Griggs A."/>
            <person name="Gujja S."/>
            <person name="Heiman D."/>
            <person name="Howarth C."/>
            <person name="Larson L."/>
            <person name="Lui A."/>
            <person name="MacDonald P.J.P."/>
            <person name="Mehta T."/>
            <person name="Montmayeur A."/>
            <person name="Murphy C."/>
            <person name="Neiman D."/>
            <person name="Pearson M."/>
            <person name="Priest M."/>
            <person name="Roberts A."/>
            <person name="Saif S."/>
            <person name="Shea T."/>
            <person name="Shenoy N."/>
            <person name="Sisk P."/>
            <person name="Stolte C."/>
            <person name="Sykes S."/>
            <person name="Yandava C."/>
            <person name="Wortman J."/>
            <person name="Nusbaum C."/>
            <person name="Birren B."/>
        </authorList>
    </citation>
    <scope>NUCLEOTIDE SEQUENCE</scope>
    <source>
        <strain evidence="2">R3-111a-1</strain>
    </source>
</reference>
<reference evidence="3" key="5">
    <citation type="submission" date="2018-04" db="UniProtKB">
        <authorList>
            <consortium name="EnsemblFungi"/>
        </authorList>
    </citation>
    <scope>IDENTIFICATION</scope>
    <source>
        <strain evidence="3">R3-111a-1</strain>
    </source>
</reference>
<accession>J3NZ65</accession>
<evidence type="ECO:0000256" key="1">
    <source>
        <dbReference type="SAM" id="MobiDB-lite"/>
    </source>
</evidence>
<evidence type="ECO:0000313" key="3">
    <source>
        <dbReference type="EnsemblFungi" id="EJT76648"/>
    </source>
</evidence>
<evidence type="ECO:0000313" key="4">
    <source>
        <dbReference type="Proteomes" id="UP000006039"/>
    </source>
</evidence>
<dbReference type="EMBL" id="GL385397">
    <property type="protein sequence ID" value="EJT76648.1"/>
    <property type="molecule type" value="Genomic_DNA"/>
</dbReference>
<dbReference type="Proteomes" id="UP000006039">
    <property type="component" value="Unassembled WGS sequence"/>
</dbReference>
<reference evidence="2" key="2">
    <citation type="submission" date="2010-07" db="EMBL/GenBank/DDBJ databases">
        <authorList>
            <consortium name="The Broad Institute Genome Sequencing Platform"/>
            <consortium name="Broad Institute Genome Sequencing Center for Infectious Disease"/>
            <person name="Ma L.-J."/>
            <person name="Dead R."/>
            <person name="Young S."/>
            <person name="Zeng Q."/>
            <person name="Koehrsen M."/>
            <person name="Alvarado L."/>
            <person name="Berlin A."/>
            <person name="Chapman S.B."/>
            <person name="Chen Z."/>
            <person name="Freedman E."/>
            <person name="Gellesch M."/>
            <person name="Goldberg J."/>
            <person name="Griggs A."/>
            <person name="Gujja S."/>
            <person name="Heilman E.R."/>
            <person name="Heiman D."/>
            <person name="Hepburn T."/>
            <person name="Howarth C."/>
            <person name="Jen D."/>
            <person name="Larson L."/>
            <person name="Mehta T."/>
            <person name="Neiman D."/>
            <person name="Pearson M."/>
            <person name="Roberts A."/>
            <person name="Saif S."/>
            <person name="Shea T."/>
            <person name="Shenoy N."/>
            <person name="Sisk P."/>
            <person name="Stolte C."/>
            <person name="Sykes S."/>
            <person name="Walk T."/>
            <person name="White J."/>
            <person name="Yandava C."/>
            <person name="Haas B."/>
            <person name="Nusbaum C."/>
            <person name="Birren B."/>
        </authorList>
    </citation>
    <scope>NUCLEOTIDE SEQUENCE</scope>
    <source>
        <strain evidence="2">R3-111a-1</strain>
    </source>
</reference>